<dbReference type="GO" id="GO:1903723">
    <property type="term" value="P:negative regulation of centriole elongation"/>
    <property type="evidence" value="ECO:0007669"/>
    <property type="project" value="TreeGrafter"/>
</dbReference>
<dbReference type="eggNOG" id="ENOG502QUVS">
    <property type="taxonomic scope" value="Eukaryota"/>
</dbReference>
<feature type="compositionally biased region" description="Low complexity" evidence="1">
    <location>
        <begin position="402"/>
        <end position="416"/>
    </location>
</feature>
<reference evidence="2 3" key="1">
    <citation type="journal article" date="2007" name="Nature">
        <title>Evolution of genes and genomes on the Drosophila phylogeny.</title>
        <authorList>
            <consortium name="Drosophila 12 Genomes Consortium"/>
            <person name="Clark A.G."/>
            <person name="Eisen M.B."/>
            <person name="Smith D.R."/>
            <person name="Bergman C.M."/>
            <person name="Oliver B."/>
            <person name="Markow T.A."/>
            <person name="Kaufman T.C."/>
            <person name="Kellis M."/>
            <person name="Gelbart W."/>
            <person name="Iyer V.N."/>
            <person name="Pollard D.A."/>
            <person name="Sackton T.B."/>
            <person name="Larracuente A.M."/>
            <person name="Singh N.D."/>
            <person name="Abad J.P."/>
            <person name="Abt D.N."/>
            <person name="Adryan B."/>
            <person name="Aguade M."/>
            <person name="Akashi H."/>
            <person name="Anderson W.W."/>
            <person name="Aquadro C.F."/>
            <person name="Ardell D.H."/>
            <person name="Arguello R."/>
            <person name="Artieri C.G."/>
            <person name="Barbash D.A."/>
            <person name="Barker D."/>
            <person name="Barsanti P."/>
            <person name="Batterham P."/>
            <person name="Batzoglou S."/>
            <person name="Begun D."/>
            <person name="Bhutkar A."/>
            <person name="Blanco E."/>
            <person name="Bosak S.A."/>
            <person name="Bradley R.K."/>
            <person name="Brand A.D."/>
            <person name="Brent M.R."/>
            <person name="Brooks A.N."/>
            <person name="Brown R.H."/>
            <person name="Butlin R.K."/>
            <person name="Caggese C."/>
            <person name="Calvi B.R."/>
            <person name="Bernardo de Carvalho A."/>
            <person name="Caspi A."/>
            <person name="Castrezana S."/>
            <person name="Celniker S.E."/>
            <person name="Chang J.L."/>
            <person name="Chapple C."/>
            <person name="Chatterji S."/>
            <person name="Chinwalla A."/>
            <person name="Civetta A."/>
            <person name="Clifton S.W."/>
            <person name="Comeron J.M."/>
            <person name="Costello J.C."/>
            <person name="Coyne J.A."/>
            <person name="Daub J."/>
            <person name="David R.G."/>
            <person name="Delcher A.L."/>
            <person name="Delehaunty K."/>
            <person name="Do C.B."/>
            <person name="Ebling H."/>
            <person name="Edwards K."/>
            <person name="Eickbush T."/>
            <person name="Evans J.D."/>
            <person name="Filipski A."/>
            <person name="Findeiss S."/>
            <person name="Freyhult E."/>
            <person name="Fulton L."/>
            <person name="Fulton R."/>
            <person name="Garcia A.C."/>
            <person name="Gardiner A."/>
            <person name="Garfield D.A."/>
            <person name="Garvin B.E."/>
            <person name="Gibson G."/>
            <person name="Gilbert D."/>
            <person name="Gnerre S."/>
            <person name="Godfrey J."/>
            <person name="Good R."/>
            <person name="Gotea V."/>
            <person name="Gravely B."/>
            <person name="Greenberg A.J."/>
            <person name="Griffiths-Jones S."/>
            <person name="Gross S."/>
            <person name="Guigo R."/>
            <person name="Gustafson E.A."/>
            <person name="Haerty W."/>
            <person name="Hahn M.W."/>
            <person name="Halligan D.L."/>
            <person name="Halpern A.L."/>
            <person name="Halter G.M."/>
            <person name="Han M.V."/>
            <person name="Heger A."/>
            <person name="Hillier L."/>
            <person name="Hinrichs A.S."/>
            <person name="Holmes I."/>
            <person name="Hoskins R.A."/>
            <person name="Hubisz M.J."/>
            <person name="Hultmark D."/>
            <person name="Huntley M.A."/>
            <person name="Jaffe D.B."/>
            <person name="Jagadeeshan S."/>
            <person name="Jeck W.R."/>
            <person name="Johnson J."/>
            <person name="Jones C.D."/>
            <person name="Jordan W.C."/>
            <person name="Karpen G.H."/>
            <person name="Kataoka E."/>
            <person name="Keightley P.D."/>
            <person name="Kheradpour P."/>
            <person name="Kirkness E.F."/>
            <person name="Koerich L.B."/>
            <person name="Kristiansen K."/>
            <person name="Kudrna D."/>
            <person name="Kulathinal R.J."/>
            <person name="Kumar S."/>
            <person name="Kwok R."/>
            <person name="Lander E."/>
            <person name="Langley C.H."/>
            <person name="Lapoint R."/>
            <person name="Lazzaro B.P."/>
            <person name="Lee S.J."/>
            <person name="Levesque L."/>
            <person name="Li R."/>
            <person name="Lin C.F."/>
            <person name="Lin M.F."/>
            <person name="Lindblad-Toh K."/>
            <person name="Llopart A."/>
            <person name="Long M."/>
            <person name="Low L."/>
            <person name="Lozovsky E."/>
            <person name="Lu J."/>
            <person name="Luo M."/>
            <person name="Machado C.A."/>
            <person name="Makalowski W."/>
            <person name="Marzo M."/>
            <person name="Matsuda M."/>
            <person name="Matzkin L."/>
            <person name="McAllister B."/>
            <person name="McBride C.S."/>
            <person name="McKernan B."/>
            <person name="McKernan K."/>
            <person name="Mendez-Lago M."/>
            <person name="Minx P."/>
            <person name="Mollenhauer M.U."/>
            <person name="Montooth K."/>
            <person name="Mount S.M."/>
            <person name="Mu X."/>
            <person name="Myers E."/>
            <person name="Negre B."/>
            <person name="Newfeld S."/>
            <person name="Nielsen R."/>
            <person name="Noor M.A."/>
            <person name="O'Grady P."/>
            <person name="Pachter L."/>
            <person name="Papaceit M."/>
            <person name="Parisi M.J."/>
            <person name="Parisi M."/>
            <person name="Parts L."/>
            <person name="Pedersen J.S."/>
            <person name="Pesole G."/>
            <person name="Phillippy A.M."/>
            <person name="Ponting C.P."/>
            <person name="Pop M."/>
            <person name="Porcelli D."/>
            <person name="Powell J.R."/>
            <person name="Prohaska S."/>
            <person name="Pruitt K."/>
            <person name="Puig M."/>
            <person name="Quesneville H."/>
            <person name="Ram K.R."/>
            <person name="Rand D."/>
            <person name="Rasmussen M.D."/>
            <person name="Reed L.K."/>
            <person name="Reenan R."/>
            <person name="Reily A."/>
            <person name="Remington K.A."/>
            <person name="Rieger T.T."/>
            <person name="Ritchie M.G."/>
            <person name="Robin C."/>
            <person name="Rogers Y.H."/>
            <person name="Rohde C."/>
            <person name="Rozas J."/>
            <person name="Rubenfield M.J."/>
            <person name="Ruiz A."/>
            <person name="Russo S."/>
            <person name="Salzberg S.L."/>
            <person name="Sanchez-Gracia A."/>
            <person name="Saranga D.J."/>
            <person name="Sato H."/>
            <person name="Schaeffer S.W."/>
            <person name="Schatz M.C."/>
            <person name="Schlenke T."/>
            <person name="Schwartz R."/>
            <person name="Segarra C."/>
            <person name="Singh R.S."/>
            <person name="Sirot L."/>
            <person name="Sirota M."/>
            <person name="Sisneros N.B."/>
            <person name="Smith C.D."/>
            <person name="Smith T.F."/>
            <person name="Spieth J."/>
            <person name="Stage D.E."/>
            <person name="Stark A."/>
            <person name="Stephan W."/>
            <person name="Strausberg R.L."/>
            <person name="Strempel S."/>
            <person name="Sturgill D."/>
            <person name="Sutton G."/>
            <person name="Sutton G.G."/>
            <person name="Tao W."/>
            <person name="Teichmann S."/>
            <person name="Tobari Y.N."/>
            <person name="Tomimura Y."/>
            <person name="Tsolas J.M."/>
            <person name="Valente V.L."/>
            <person name="Venter E."/>
            <person name="Venter J.C."/>
            <person name="Vicario S."/>
            <person name="Vieira F.G."/>
            <person name="Vilella A.J."/>
            <person name="Villasante A."/>
            <person name="Walenz B."/>
            <person name="Wang J."/>
            <person name="Wasserman M."/>
            <person name="Watts T."/>
            <person name="Wilson D."/>
            <person name="Wilson R.K."/>
            <person name="Wing R.A."/>
            <person name="Wolfner M.F."/>
            <person name="Wong A."/>
            <person name="Wong G.K."/>
            <person name="Wu C.I."/>
            <person name="Wu G."/>
            <person name="Yamamoto D."/>
            <person name="Yang H.P."/>
            <person name="Yang S.P."/>
            <person name="Yorke J.A."/>
            <person name="Yoshida K."/>
            <person name="Zdobnov E."/>
            <person name="Zhang P."/>
            <person name="Zhang Y."/>
            <person name="Zimin A.V."/>
            <person name="Baldwin J."/>
            <person name="Abdouelleil A."/>
            <person name="Abdulkadir J."/>
            <person name="Abebe A."/>
            <person name="Abera B."/>
            <person name="Abreu J."/>
            <person name="Acer S.C."/>
            <person name="Aftuck L."/>
            <person name="Alexander A."/>
            <person name="An P."/>
            <person name="Anderson E."/>
            <person name="Anderson S."/>
            <person name="Arachi H."/>
            <person name="Azer M."/>
            <person name="Bachantsang P."/>
            <person name="Barry A."/>
            <person name="Bayul T."/>
            <person name="Berlin A."/>
            <person name="Bessette D."/>
            <person name="Bloom T."/>
            <person name="Blye J."/>
            <person name="Boguslavskiy L."/>
            <person name="Bonnet C."/>
            <person name="Boukhgalter B."/>
            <person name="Bourzgui I."/>
            <person name="Brown A."/>
            <person name="Cahill P."/>
            <person name="Channer S."/>
            <person name="Cheshatsang Y."/>
            <person name="Chuda L."/>
            <person name="Citroen M."/>
            <person name="Collymore A."/>
            <person name="Cooke P."/>
            <person name="Costello M."/>
            <person name="D'Aco K."/>
            <person name="Daza R."/>
            <person name="De Haan G."/>
            <person name="DeGray S."/>
            <person name="DeMaso C."/>
            <person name="Dhargay N."/>
            <person name="Dooley K."/>
            <person name="Dooley E."/>
            <person name="Doricent M."/>
            <person name="Dorje P."/>
            <person name="Dorjee K."/>
            <person name="Dupes A."/>
            <person name="Elong R."/>
            <person name="Falk J."/>
            <person name="Farina A."/>
            <person name="Faro S."/>
            <person name="Ferguson D."/>
            <person name="Fisher S."/>
            <person name="Foley C.D."/>
            <person name="Franke A."/>
            <person name="Friedrich D."/>
            <person name="Gadbois L."/>
            <person name="Gearin G."/>
            <person name="Gearin C.R."/>
            <person name="Giannoukos G."/>
            <person name="Goode T."/>
            <person name="Graham J."/>
            <person name="Grandbois E."/>
            <person name="Grewal S."/>
            <person name="Gyaltsen K."/>
            <person name="Hafez N."/>
            <person name="Hagos B."/>
            <person name="Hall J."/>
            <person name="Henson C."/>
            <person name="Hollinger A."/>
            <person name="Honan T."/>
            <person name="Huard M.D."/>
            <person name="Hughes L."/>
            <person name="Hurhula B."/>
            <person name="Husby M.E."/>
            <person name="Kamat A."/>
            <person name="Kanga B."/>
            <person name="Kashin S."/>
            <person name="Khazanovich D."/>
            <person name="Kisner P."/>
            <person name="Lance K."/>
            <person name="Lara M."/>
            <person name="Lee W."/>
            <person name="Lennon N."/>
            <person name="Letendre F."/>
            <person name="LeVine R."/>
            <person name="Lipovsky A."/>
            <person name="Liu X."/>
            <person name="Liu J."/>
            <person name="Liu S."/>
            <person name="Lokyitsang T."/>
            <person name="Lokyitsang Y."/>
            <person name="Lubonja R."/>
            <person name="Lui A."/>
            <person name="MacDonald P."/>
            <person name="Magnisalis V."/>
            <person name="Maru K."/>
            <person name="Matthews C."/>
            <person name="McCusker W."/>
            <person name="McDonough S."/>
            <person name="Mehta T."/>
            <person name="Meldrim J."/>
            <person name="Meneus L."/>
            <person name="Mihai O."/>
            <person name="Mihalev A."/>
            <person name="Mihova T."/>
            <person name="Mittelman R."/>
            <person name="Mlenga V."/>
            <person name="Montmayeur A."/>
            <person name="Mulrain L."/>
            <person name="Navidi A."/>
            <person name="Naylor J."/>
            <person name="Negash T."/>
            <person name="Nguyen T."/>
            <person name="Nguyen N."/>
            <person name="Nicol R."/>
            <person name="Norbu C."/>
            <person name="Norbu N."/>
            <person name="Novod N."/>
            <person name="O'Neill B."/>
            <person name="Osman S."/>
            <person name="Markiewicz E."/>
            <person name="Oyono O.L."/>
            <person name="Patti C."/>
            <person name="Phunkhang P."/>
            <person name="Pierre F."/>
            <person name="Priest M."/>
            <person name="Raghuraman S."/>
            <person name="Rege F."/>
            <person name="Reyes R."/>
            <person name="Rise C."/>
            <person name="Rogov P."/>
            <person name="Ross K."/>
            <person name="Ryan E."/>
            <person name="Settipalli S."/>
            <person name="Shea T."/>
            <person name="Sherpa N."/>
            <person name="Shi L."/>
            <person name="Shih D."/>
            <person name="Sparrow T."/>
            <person name="Spaulding J."/>
            <person name="Stalker J."/>
            <person name="Stange-Thomann N."/>
            <person name="Stavropoulos S."/>
            <person name="Stone C."/>
            <person name="Strader C."/>
            <person name="Tesfaye S."/>
            <person name="Thomson T."/>
            <person name="Thoulutsang Y."/>
            <person name="Thoulutsang D."/>
            <person name="Topham K."/>
            <person name="Topping I."/>
            <person name="Tsamla T."/>
            <person name="Vassiliev H."/>
            <person name="Vo A."/>
            <person name="Wangchuk T."/>
            <person name="Wangdi T."/>
            <person name="Weiand M."/>
            <person name="Wilkinson J."/>
            <person name="Wilson A."/>
            <person name="Yadav S."/>
            <person name="Young G."/>
            <person name="Yu Q."/>
            <person name="Zembek L."/>
            <person name="Zhong D."/>
            <person name="Zimmer A."/>
            <person name="Zwirko Z."/>
            <person name="Jaffe D.B."/>
            <person name="Alvarez P."/>
            <person name="Brockman W."/>
            <person name="Butler J."/>
            <person name="Chin C."/>
            <person name="Gnerre S."/>
            <person name="Grabherr M."/>
            <person name="Kleber M."/>
            <person name="Mauceli E."/>
            <person name="MacCallum I."/>
        </authorList>
    </citation>
    <scope>NUCLEOTIDE SEQUENCE [LARGE SCALE GENOMIC DNA]</scope>
    <source>
        <strain evidence="3">Tucson 15287-2541.00</strain>
    </source>
</reference>
<feature type="region of interest" description="Disordered" evidence="1">
    <location>
        <begin position="318"/>
        <end position="338"/>
    </location>
</feature>
<dbReference type="KEGG" id="dgr:6565038"/>
<feature type="region of interest" description="Disordered" evidence="1">
    <location>
        <begin position="375"/>
        <end position="416"/>
    </location>
</feature>
<dbReference type="HOGENOM" id="CLU_413488_0_0_1"/>
<dbReference type="GO" id="GO:0032465">
    <property type="term" value="P:regulation of cytokinesis"/>
    <property type="evidence" value="ECO:0007669"/>
    <property type="project" value="InterPro"/>
</dbReference>
<dbReference type="FunCoup" id="B4JJ60">
    <property type="interactions" value="44"/>
</dbReference>
<dbReference type="InterPro" id="IPR033207">
    <property type="entry name" value="CCP110"/>
</dbReference>
<evidence type="ECO:0000256" key="1">
    <source>
        <dbReference type="SAM" id="MobiDB-lite"/>
    </source>
</evidence>
<sequence>MDMDNARWAMDVLRAAAEQNEDRLRLDSNTPNVANPYQLPVPPEYVSQFRIDGQPILPPLMTAEKRRQMQQLRQQAMALEAKYRQPHAIRSTSTLDEEQADSSSSSNTSKSSNNSSITNSTINSMQRLPQLQQTETFIYDSTRQQQQQQQLQQKDVHQEEELSSSAGHNRPQTLNIEPKKHAALAGVTIPAIPTICVNPPTPLQPSTKPPCMSTPTMATSSTTSSIALSAMRQRKLNNISGRIRQFERTGLGRRMELLQPESTHLLWQNETLIGPADKRMMRSSTSPALSASQVDVQQLHRSRSFTLEQPSQALIEHMQREGKRPPTPPAVPPPVPPLPAQLSTRCRFALPATCNGNGSGCSSTLGLEHLRRDTVESRAKQVQRNTSRSPVTPSKGGRRRGGSSNSTTARLQHQQQQLEDLLQRALHETTDCLAGQEQVERNRLALAKRQMFKDIKTAHRDRFQQLVQYQHEEQRRMQEEFDRQQKFLIEQICTEINVSAYAHEPLTDAASPSAISEYTSTDDLPTPTATYQSSANNTIALDSLEITPLSSEFLSQEQSKHMVRKRLFDMDNDSEGQGIELMSLPLPLPLQSASSSPKSRSLRSNNSKIKKPVQRSQSKKVSSPLLLSKSPTPVQRASKTISKNGNNNNNNSSSINNKTTTLTSQTKPTSKNNTRSSPQQQQSLQLAKTRRSVSPSRLTSEMQRRHEAATLLNAATRGFLVRRLFRTEQVQRIVQTIRDTLIFVLNLHLETYGSSLEQEEPANIRLKARLLQQLCSASRTLHLIFFQTSIKERMEIIARDRKRIKIKLLATHIKQRS</sequence>
<protein>
    <submittedName>
        <fullName evidence="2">GH12437</fullName>
    </submittedName>
</protein>
<feature type="compositionally biased region" description="Low complexity" evidence="1">
    <location>
        <begin position="144"/>
        <end position="153"/>
    </location>
</feature>
<feature type="region of interest" description="Disordered" evidence="1">
    <location>
        <begin position="83"/>
        <end position="128"/>
    </location>
</feature>
<accession>B4JJ60</accession>
<feature type="region of interest" description="Disordered" evidence="1">
    <location>
        <begin position="588"/>
        <end position="703"/>
    </location>
</feature>
<dbReference type="Proteomes" id="UP000001070">
    <property type="component" value="Unassembled WGS sequence"/>
</dbReference>
<dbReference type="AlphaFoldDB" id="B4JJ60"/>
<dbReference type="GO" id="GO:0005814">
    <property type="term" value="C:centriole"/>
    <property type="evidence" value="ECO:0007669"/>
    <property type="project" value="InterPro"/>
</dbReference>
<dbReference type="OrthoDB" id="10028852at2759"/>
<dbReference type="STRING" id="7222.B4JJ60"/>
<dbReference type="PANTHER" id="PTHR13594">
    <property type="entry name" value="CENTRIOLAR COILED-COIL PROTEIN OF 110 KDA"/>
    <property type="match status" value="1"/>
</dbReference>
<feature type="compositionally biased region" description="Polar residues" evidence="1">
    <location>
        <begin position="692"/>
        <end position="701"/>
    </location>
</feature>
<feature type="compositionally biased region" description="Pro residues" evidence="1">
    <location>
        <begin position="325"/>
        <end position="338"/>
    </location>
</feature>
<dbReference type="GO" id="GO:0032053">
    <property type="term" value="P:ciliary basal body organization"/>
    <property type="evidence" value="ECO:0007669"/>
    <property type="project" value="TreeGrafter"/>
</dbReference>
<feature type="compositionally biased region" description="Low complexity" evidence="1">
    <location>
        <begin position="102"/>
        <end position="124"/>
    </location>
</feature>
<feature type="compositionally biased region" description="Polar residues" evidence="1">
    <location>
        <begin position="380"/>
        <end position="391"/>
    </location>
</feature>
<dbReference type="EMBL" id="CH916370">
    <property type="protein sequence ID" value="EDV99612.1"/>
    <property type="molecule type" value="Genomic_DNA"/>
</dbReference>
<dbReference type="PhylomeDB" id="B4JJ60"/>
<feature type="compositionally biased region" description="Low complexity" evidence="1">
    <location>
        <begin position="619"/>
        <end position="686"/>
    </location>
</feature>
<keyword evidence="3" id="KW-1185">Reference proteome</keyword>
<dbReference type="PROSITE" id="PS50096">
    <property type="entry name" value="IQ"/>
    <property type="match status" value="1"/>
</dbReference>
<dbReference type="GO" id="GO:0007099">
    <property type="term" value="P:centriole replication"/>
    <property type="evidence" value="ECO:0007669"/>
    <property type="project" value="InterPro"/>
</dbReference>
<dbReference type="OMA" id="YDSEPQP"/>
<dbReference type="Pfam" id="PF16025">
    <property type="entry name" value="CaM_bind"/>
    <property type="match status" value="1"/>
</dbReference>
<evidence type="ECO:0000313" key="2">
    <source>
        <dbReference type="EMBL" id="EDV99612.1"/>
    </source>
</evidence>
<organism evidence="3">
    <name type="scientific">Drosophila grimshawi</name>
    <name type="common">Hawaiian fruit fly</name>
    <name type="synonym">Idiomyia grimshawi</name>
    <dbReference type="NCBI Taxonomy" id="7222"/>
    <lineage>
        <taxon>Eukaryota</taxon>
        <taxon>Metazoa</taxon>
        <taxon>Ecdysozoa</taxon>
        <taxon>Arthropoda</taxon>
        <taxon>Hexapoda</taxon>
        <taxon>Insecta</taxon>
        <taxon>Pterygota</taxon>
        <taxon>Neoptera</taxon>
        <taxon>Endopterygota</taxon>
        <taxon>Diptera</taxon>
        <taxon>Brachycera</taxon>
        <taxon>Muscomorpha</taxon>
        <taxon>Ephydroidea</taxon>
        <taxon>Drosophilidae</taxon>
        <taxon>Drosophila</taxon>
        <taxon>Hawaiian Drosophila</taxon>
    </lineage>
</organism>
<evidence type="ECO:0000313" key="3">
    <source>
        <dbReference type="Proteomes" id="UP000001070"/>
    </source>
</evidence>
<dbReference type="InParanoid" id="B4JJ60"/>
<proteinExistence type="predicted"/>
<feature type="compositionally biased region" description="Low complexity" evidence="1">
    <location>
        <begin position="588"/>
        <end position="607"/>
    </location>
</feature>
<dbReference type="PANTHER" id="PTHR13594:SF1">
    <property type="entry name" value="CENTRIOLAR COILED-COIL PROTEIN OF 110 KDA"/>
    <property type="match status" value="1"/>
</dbReference>
<dbReference type="CDD" id="cd23767">
    <property type="entry name" value="IQCD"/>
    <property type="match status" value="1"/>
</dbReference>
<feature type="region of interest" description="Disordered" evidence="1">
    <location>
        <begin position="141"/>
        <end position="173"/>
    </location>
</feature>
<name>B4JJ60_DROGR</name>
<feature type="compositionally biased region" description="Polar residues" evidence="1">
    <location>
        <begin position="163"/>
        <end position="173"/>
    </location>
</feature>
<gene>
    <name evidence="2" type="primary">Dgri\GH12437</name>
    <name evidence="2" type="ORF">Dgri_GH12437</name>
</gene>